<sequence>MPTDPARCRLTQTLALSEAATSLVQRIDNVVHEISEEKLTLEARLYMKMMSFNDFTQRRNTPTFPAVRPDRLDLNLEEQVFSQCTQRKKKRVCVKGGSGEKDRYDAAEIMRYTHADSDGEDLDEEDIEDDEEDFDDDMKKAGRKTSSQRTQCEWRVRCQYNKKSDGYKRTTLNLKHTCLGHLHKWRGPTSKAQWLAQVFGDRITSEYRRPVGQLQIEFRRQYTRDVEYMPMFRMRSICQDNISGCQQ</sequence>
<evidence type="ECO:0000313" key="2">
    <source>
        <dbReference type="EMBL" id="KAL3701967.1"/>
    </source>
</evidence>
<evidence type="ECO:0000256" key="1">
    <source>
        <dbReference type="SAM" id="MobiDB-lite"/>
    </source>
</evidence>
<proteinExistence type="predicted"/>
<reference evidence="2 3" key="1">
    <citation type="submission" date="2024-09" db="EMBL/GenBank/DDBJ databases">
        <title>Chromosome-scale assembly of Riccia sorocarpa.</title>
        <authorList>
            <person name="Paukszto L."/>
        </authorList>
    </citation>
    <scope>NUCLEOTIDE SEQUENCE [LARGE SCALE GENOMIC DNA]</scope>
    <source>
        <strain evidence="2">LP-2024</strain>
        <tissue evidence="2">Aerial parts of the thallus</tissue>
    </source>
</reference>
<dbReference type="AlphaFoldDB" id="A0ABD3III2"/>
<comment type="caution">
    <text evidence="2">The sequence shown here is derived from an EMBL/GenBank/DDBJ whole genome shotgun (WGS) entry which is preliminary data.</text>
</comment>
<feature type="region of interest" description="Disordered" evidence="1">
    <location>
        <begin position="115"/>
        <end position="142"/>
    </location>
</feature>
<name>A0ABD3III2_9MARC</name>
<organism evidence="2 3">
    <name type="scientific">Riccia sorocarpa</name>
    <dbReference type="NCBI Taxonomy" id="122646"/>
    <lineage>
        <taxon>Eukaryota</taxon>
        <taxon>Viridiplantae</taxon>
        <taxon>Streptophyta</taxon>
        <taxon>Embryophyta</taxon>
        <taxon>Marchantiophyta</taxon>
        <taxon>Marchantiopsida</taxon>
        <taxon>Marchantiidae</taxon>
        <taxon>Marchantiales</taxon>
        <taxon>Ricciaceae</taxon>
        <taxon>Riccia</taxon>
    </lineage>
</organism>
<dbReference type="Proteomes" id="UP001633002">
    <property type="component" value="Unassembled WGS sequence"/>
</dbReference>
<evidence type="ECO:0000313" key="3">
    <source>
        <dbReference type="Proteomes" id="UP001633002"/>
    </source>
</evidence>
<dbReference type="EMBL" id="JBJQOH010000001">
    <property type="protein sequence ID" value="KAL3701967.1"/>
    <property type="molecule type" value="Genomic_DNA"/>
</dbReference>
<keyword evidence="3" id="KW-1185">Reference proteome</keyword>
<feature type="compositionally biased region" description="Acidic residues" evidence="1">
    <location>
        <begin position="118"/>
        <end position="136"/>
    </location>
</feature>
<accession>A0ABD3III2</accession>
<protein>
    <submittedName>
        <fullName evidence="2">Uncharacterized protein</fullName>
    </submittedName>
</protein>
<gene>
    <name evidence="2" type="ORF">R1sor_019989</name>
</gene>